<gene>
    <name evidence="1" type="ORF">MNBD_BACTEROID03-1267</name>
</gene>
<organism evidence="1">
    <name type="scientific">hydrothermal vent metagenome</name>
    <dbReference type="NCBI Taxonomy" id="652676"/>
    <lineage>
        <taxon>unclassified sequences</taxon>
        <taxon>metagenomes</taxon>
        <taxon>ecological metagenomes</taxon>
    </lineage>
</organism>
<dbReference type="AlphaFoldDB" id="A0A3B0TDI5"/>
<protein>
    <submittedName>
        <fullName evidence="1">Uncharacterized protein</fullName>
    </submittedName>
</protein>
<dbReference type="EMBL" id="UOEL01000129">
    <property type="protein sequence ID" value="VAW16058.1"/>
    <property type="molecule type" value="Genomic_DNA"/>
</dbReference>
<sequence length="47" mass="5577">MEKIYAKHQNTCDLAQTGTETIQFLLNFSKSFHVMKYKCFKFESILN</sequence>
<name>A0A3B0TDI5_9ZZZZ</name>
<accession>A0A3B0TDI5</accession>
<reference evidence="1" key="1">
    <citation type="submission" date="2018-06" db="EMBL/GenBank/DDBJ databases">
        <authorList>
            <person name="Zhirakovskaya E."/>
        </authorList>
    </citation>
    <scope>NUCLEOTIDE SEQUENCE</scope>
</reference>
<evidence type="ECO:0000313" key="1">
    <source>
        <dbReference type="EMBL" id="VAW16058.1"/>
    </source>
</evidence>
<proteinExistence type="predicted"/>